<dbReference type="EMBL" id="GIFC01003161">
    <property type="protein sequence ID" value="MXU85244.1"/>
    <property type="molecule type" value="Transcribed_RNA"/>
</dbReference>
<accession>A0A6B0U8Q4</accession>
<dbReference type="AlphaFoldDB" id="A0A6B0U8Q4"/>
<name>A0A6B0U8Q4_IXORI</name>
<proteinExistence type="predicted"/>
<sequence>MRYWHMGRSRKAKAMVAIIAVQMAKSICMESKKKNMTRSEMDAPRGRHKACTVSRVCTLVSTPWPFRSFSFSLASRSMLSDLKLP</sequence>
<evidence type="ECO:0000313" key="1">
    <source>
        <dbReference type="EMBL" id="MXU85244.1"/>
    </source>
</evidence>
<reference evidence="1" key="1">
    <citation type="submission" date="2019-12" db="EMBL/GenBank/DDBJ databases">
        <title>An insight into the sialome of adult female Ixodes ricinus ticks feeding for 6 days.</title>
        <authorList>
            <person name="Perner J."/>
            <person name="Ribeiro J.M.C."/>
        </authorList>
    </citation>
    <scope>NUCLEOTIDE SEQUENCE</scope>
    <source>
        <strain evidence="1">Semi-engorged</strain>
        <tissue evidence="1">Salivary glands</tissue>
    </source>
</reference>
<protein>
    <submittedName>
        <fullName evidence="1">Uncharacterized protein</fullName>
    </submittedName>
</protein>
<organism evidence="1">
    <name type="scientific">Ixodes ricinus</name>
    <name type="common">Common tick</name>
    <name type="synonym">Acarus ricinus</name>
    <dbReference type="NCBI Taxonomy" id="34613"/>
    <lineage>
        <taxon>Eukaryota</taxon>
        <taxon>Metazoa</taxon>
        <taxon>Ecdysozoa</taxon>
        <taxon>Arthropoda</taxon>
        <taxon>Chelicerata</taxon>
        <taxon>Arachnida</taxon>
        <taxon>Acari</taxon>
        <taxon>Parasitiformes</taxon>
        <taxon>Ixodida</taxon>
        <taxon>Ixodoidea</taxon>
        <taxon>Ixodidae</taxon>
        <taxon>Ixodinae</taxon>
        <taxon>Ixodes</taxon>
    </lineage>
</organism>